<dbReference type="CDD" id="cd02620">
    <property type="entry name" value="Peptidase_C1A_CathepsinB"/>
    <property type="match status" value="1"/>
</dbReference>
<dbReference type="Pfam" id="PF00112">
    <property type="entry name" value="Peptidase_C1"/>
    <property type="match status" value="1"/>
</dbReference>
<dbReference type="GO" id="GO:0008234">
    <property type="term" value="F:cysteine-type peptidase activity"/>
    <property type="evidence" value="ECO:0007669"/>
    <property type="project" value="UniProtKB-KW"/>
</dbReference>
<dbReference type="SUPFAM" id="SSF54001">
    <property type="entry name" value="Cysteine proteinases"/>
    <property type="match status" value="1"/>
</dbReference>
<evidence type="ECO:0000313" key="11">
    <source>
        <dbReference type="Proteomes" id="UP001432322"/>
    </source>
</evidence>
<dbReference type="EMBL" id="BTSY01000006">
    <property type="protein sequence ID" value="GMT31706.1"/>
    <property type="molecule type" value="Genomic_DNA"/>
</dbReference>
<evidence type="ECO:0000256" key="3">
    <source>
        <dbReference type="ARBA" id="ARBA00022729"/>
    </source>
</evidence>
<dbReference type="PRINTS" id="PR00705">
    <property type="entry name" value="PAPAIN"/>
</dbReference>
<evidence type="ECO:0000256" key="5">
    <source>
        <dbReference type="ARBA" id="ARBA00022807"/>
    </source>
</evidence>
<gene>
    <name evidence="10" type="ORF">PFISCL1PPCAC_23003</name>
</gene>
<dbReference type="Proteomes" id="UP001432322">
    <property type="component" value="Unassembled WGS sequence"/>
</dbReference>
<dbReference type="GO" id="GO:0006508">
    <property type="term" value="P:proteolysis"/>
    <property type="evidence" value="ECO:0007669"/>
    <property type="project" value="UniProtKB-KW"/>
</dbReference>
<dbReference type="AlphaFoldDB" id="A0AAV5WIC4"/>
<feature type="chain" id="PRO_5044011607" description="Peptidase C1A papain C-terminal domain-containing protein" evidence="8">
    <location>
        <begin position="16"/>
        <end position="379"/>
    </location>
</feature>
<dbReference type="Gene3D" id="3.90.70.10">
    <property type="entry name" value="Cysteine proteinases"/>
    <property type="match status" value="1"/>
</dbReference>
<evidence type="ECO:0000256" key="8">
    <source>
        <dbReference type="SAM" id="SignalP"/>
    </source>
</evidence>
<dbReference type="PROSITE" id="PS00139">
    <property type="entry name" value="THIOL_PROTEASE_CYS"/>
    <property type="match status" value="1"/>
</dbReference>
<keyword evidence="11" id="KW-1185">Reference proteome</keyword>
<dbReference type="InterPro" id="IPR000668">
    <property type="entry name" value="Peptidase_C1A_C"/>
</dbReference>
<dbReference type="InterPro" id="IPR038765">
    <property type="entry name" value="Papain-like_cys_pep_sf"/>
</dbReference>
<feature type="signal peptide" evidence="8">
    <location>
        <begin position="1"/>
        <end position="15"/>
    </location>
</feature>
<name>A0AAV5WIC4_9BILA</name>
<dbReference type="InterPro" id="IPR000169">
    <property type="entry name" value="Pept_cys_AS"/>
</dbReference>
<evidence type="ECO:0000256" key="4">
    <source>
        <dbReference type="ARBA" id="ARBA00022801"/>
    </source>
</evidence>
<keyword evidence="7" id="KW-1015">Disulfide bond</keyword>
<dbReference type="PANTHER" id="PTHR12411">
    <property type="entry name" value="CYSTEINE PROTEASE FAMILY C1-RELATED"/>
    <property type="match status" value="1"/>
</dbReference>
<proteinExistence type="inferred from homology"/>
<sequence>QKLLLLALLAIAACAKHHKTDTQGRQFVLEEYRNREISSTAENLTGDALIKFVNRKQSLWTARRHSRFDSYPAATKWGLMGVEHVRLPVSARKNLSPTRFLNADIPESFDSREEWPKCESIKHVRDQSSCGSCWAFGAVEAMSDRICIATEGEVQVSLSADDLLACCKSCGFGCNGGDPLAAWKYWVKDGIVTGSDFTAHAGCKPYPFPPCEHHSNKTHYDPCQHDLFPTPKCEKKCASSYSDHSYNEDKFYGKSAYGVKDDVEAIQKEIMTHGPVEVAFEVYEDFLNYAGGVYVHEGGALGGGHAVKMIGWGVDNGIPYWLVVNSWNEDWGEDGLFRIIRGVDECGIESGVVGGVPKITKSGLWQGNDASSESEETFF</sequence>
<keyword evidence="5" id="KW-0788">Thiol protease</keyword>
<organism evidence="10 11">
    <name type="scientific">Pristionchus fissidentatus</name>
    <dbReference type="NCBI Taxonomy" id="1538716"/>
    <lineage>
        <taxon>Eukaryota</taxon>
        <taxon>Metazoa</taxon>
        <taxon>Ecdysozoa</taxon>
        <taxon>Nematoda</taxon>
        <taxon>Chromadorea</taxon>
        <taxon>Rhabditida</taxon>
        <taxon>Rhabditina</taxon>
        <taxon>Diplogasteromorpha</taxon>
        <taxon>Diplogasteroidea</taxon>
        <taxon>Neodiplogasteridae</taxon>
        <taxon>Pristionchus</taxon>
    </lineage>
</organism>
<evidence type="ECO:0000256" key="7">
    <source>
        <dbReference type="ARBA" id="ARBA00023157"/>
    </source>
</evidence>
<evidence type="ECO:0000256" key="6">
    <source>
        <dbReference type="ARBA" id="ARBA00023145"/>
    </source>
</evidence>
<keyword evidence="2" id="KW-0645">Protease</keyword>
<reference evidence="10" key="1">
    <citation type="submission" date="2023-10" db="EMBL/GenBank/DDBJ databases">
        <title>Genome assembly of Pristionchus species.</title>
        <authorList>
            <person name="Yoshida K."/>
            <person name="Sommer R.J."/>
        </authorList>
    </citation>
    <scope>NUCLEOTIDE SEQUENCE</scope>
    <source>
        <strain evidence="10">RS5133</strain>
    </source>
</reference>
<feature type="domain" description="Peptidase C1A papain C-terminal" evidence="9">
    <location>
        <begin position="105"/>
        <end position="356"/>
    </location>
</feature>
<evidence type="ECO:0000256" key="2">
    <source>
        <dbReference type="ARBA" id="ARBA00022670"/>
    </source>
</evidence>
<evidence type="ECO:0000313" key="10">
    <source>
        <dbReference type="EMBL" id="GMT31706.1"/>
    </source>
</evidence>
<dbReference type="PROSITE" id="PS00639">
    <property type="entry name" value="THIOL_PROTEASE_HIS"/>
    <property type="match status" value="1"/>
</dbReference>
<protein>
    <recommendedName>
        <fullName evidence="9">Peptidase C1A papain C-terminal domain-containing protein</fullName>
    </recommendedName>
</protein>
<dbReference type="InterPro" id="IPR013128">
    <property type="entry name" value="Peptidase_C1A"/>
</dbReference>
<keyword evidence="6" id="KW-0865">Zymogen</keyword>
<dbReference type="InterPro" id="IPR025660">
    <property type="entry name" value="Pept_his_AS"/>
</dbReference>
<evidence type="ECO:0000256" key="1">
    <source>
        <dbReference type="ARBA" id="ARBA00008455"/>
    </source>
</evidence>
<comment type="similarity">
    <text evidence="1">Belongs to the peptidase C1 family.</text>
</comment>
<keyword evidence="4" id="KW-0378">Hydrolase</keyword>
<keyword evidence="3 8" id="KW-0732">Signal</keyword>
<feature type="non-terminal residue" evidence="10">
    <location>
        <position position="1"/>
    </location>
</feature>
<dbReference type="SMART" id="SM00645">
    <property type="entry name" value="Pept_C1"/>
    <property type="match status" value="1"/>
</dbReference>
<evidence type="ECO:0000259" key="9">
    <source>
        <dbReference type="SMART" id="SM00645"/>
    </source>
</evidence>
<comment type="caution">
    <text evidence="10">The sequence shown here is derived from an EMBL/GenBank/DDBJ whole genome shotgun (WGS) entry which is preliminary data.</text>
</comment>
<dbReference type="FunFam" id="3.90.70.10:FF:000031">
    <property type="entry name" value="Cathepsin B"/>
    <property type="match status" value="1"/>
</dbReference>
<accession>A0AAV5WIC4</accession>